<reference evidence="2 3" key="1">
    <citation type="submission" date="2019-12" db="EMBL/GenBank/DDBJ databases">
        <title>Virome of riverside phytocommunity ecosystem of an ancient canal.</title>
        <authorList>
            <person name="Lu J."/>
            <person name="Yang X.S."/>
            <person name="Zhang W."/>
        </authorList>
    </citation>
    <scope>NUCLEOTIDE SEQUENCE [LARGE SCALE GENOMIC DNA]</scope>
    <source>
        <strain evidence="3">pt015-gen-1</strain>
    </source>
</reference>
<dbReference type="EMBL" id="MN823668">
    <property type="protein sequence ID" value="QKQ15104.1"/>
    <property type="molecule type" value="Genomic_DNA"/>
</dbReference>
<name>A0A6N0GYC4_9VIRU</name>
<dbReference type="Proteomes" id="UP000680025">
    <property type="component" value="Segment"/>
</dbReference>
<dbReference type="KEGG" id="vg:80536702"/>
<keyword evidence="3" id="KW-1185">Reference proteome</keyword>
<evidence type="ECO:0000313" key="3">
    <source>
        <dbReference type="Proteomes" id="UP000680025"/>
    </source>
</evidence>
<evidence type="ECO:0000256" key="1">
    <source>
        <dbReference type="SAM" id="MobiDB-lite"/>
    </source>
</evidence>
<sequence length="308" mass="34748">MAYRRSYRRRTYPRRRTTTRKGYGGRYSRRRSYTTKRRAPRMMSRKRLLNMTSRKKQDTMAPYTNVTPGSANGNTNYGTGGAVLEGTTLYVMPFCATARPGTGSNGVQGSPLDNAMRTSTTCFMRGLKENIEVITNNGRAWQWRRICFTLRGEFLTGAVSTGYRLDTLTGNGNVRLLNSWGNGFTDAHLASLADILFKGTQLTDWTDPFTAPVDTKRVGLKYDKTRIIQSGNEQGVLRKFKIWHPMNKNLVYADEENGDDEITNKYSVDAKPGMGDYFVVDIIKAGLGGTTTDRMAFTPQASLYWHEK</sequence>
<proteinExistence type="predicted"/>
<protein>
    <submittedName>
        <fullName evidence="2">Cap</fullName>
    </submittedName>
</protein>
<accession>A0A6N0GYC4</accession>
<feature type="region of interest" description="Disordered" evidence="1">
    <location>
        <begin position="1"/>
        <end position="42"/>
    </location>
</feature>
<feature type="compositionally biased region" description="Basic residues" evidence="1">
    <location>
        <begin position="27"/>
        <end position="42"/>
    </location>
</feature>
<dbReference type="RefSeq" id="YP_010798485.1">
    <property type="nucleotide sequence ID" value="NC_076474.1"/>
</dbReference>
<organism evidence="2 3">
    <name type="scientific">Oxalis corniculata genomoviridae</name>
    <dbReference type="NCBI Taxonomy" id="2739874"/>
    <lineage>
        <taxon>Viruses</taxon>
        <taxon>Monodnaviria</taxon>
        <taxon>Shotokuvirae</taxon>
        <taxon>Cressdnaviricota</taxon>
        <taxon>Repensiviricetes</taxon>
        <taxon>Geplafuvirales</taxon>
        <taxon>Genomoviridae</taxon>
        <taxon>Gemycircularvirus</taxon>
        <taxon>Gemycircularvirus oxcor1</taxon>
    </lineage>
</organism>
<feature type="compositionally biased region" description="Basic residues" evidence="1">
    <location>
        <begin position="1"/>
        <end position="19"/>
    </location>
</feature>
<evidence type="ECO:0000313" key="2">
    <source>
        <dbReference type="EMBL" id="QKQ15104.1"/>
    </source>
</evidence>
<dbReference type="GeneID" id="80536702"/>